<organism evidence="2">
    <name type="scientific">Guillardia theta (strain CCMP2712)</name>
    <name type="common">Cryptophyte</name>
    <dbReference type="NCBI Taxonomy" id="905079"/>
    <lineage>
        <taxon>Eukaryota</taxon>
        <taxon>Cryptophyceae</taxon>
        <taxon>Pyrenomonadales</taxon>
        <taxon>Geminigeraceae</taxon>
        <taxon>Guillardia</taxon>
    </lineage>
</organism>
<feature type="region of interest" description="Disordered" evidence="1">
    <location>
        <begin position="162"/>
        <end position="182"/>
    </location>
</feature>
<dbReference type="PaxDb" id="55529-EKX37615"/>
<dbReference type="Proteomes" id="UP000011087">
    <property type="component" value="Unassembled WGS sequence"/>
</dbReference>
<gene>
    <name evidence="2" type="ORF">GUITHDRAFT_144887</name>
</gene>
<accession>L1IP70</accession>
<sequence length="198" mass="22348">MLLPSRTPISSDDDFFDPSSPCADAWRQFGRDLQDMLGRKPCGFALVDVSKRPSPPLVYLSAEMTKLLGLRSPRSWLGQPWSRLLRLLPDDREEEARIERVLYGEEEEEAAAASYAQCVRCEGGGGERMWVHVYVQSGARRGVPFSAMSCYDVTELVEGEGELEEESRRVQEAQVRTGEEAEAGRELDDVWRKFETLG</sequence>
<feature type="compositionally biased region" description="Basic and acidic residues" evidence="1">
    <location>
        <begin position="166"/>
        <end position="182"/>
    </location>
</feature>
<keyword evidence="4" id="KW-1185">Reference proteome</keyword>
<dbReference type="RefSeq" id="XP_005824595.1">
    <property type="nucleotide sequence ID" value="XM_005824538.1"/>
</dbReference>
<dbReference type="GeneID" id="17294317"/>
<reference evidence="2 4" key="1">
    <citation type="journal article" date="2012" name="Nature">
        <title>Algal genomes reveal evolutionary mosaicism and the fate of nucleomorphs.</title>
        <authorList>
            <consortium name="DOE Joint Genome Institute"/>
            <person name="Curtis B.A."/>
            <person name="Tanifuji G."/>
            <person name="Burki F."/>
            <person name="Gruber A."/>
            <person name="Irimia M."/>
            <person name="Maruyama S."/>
            <person name="Arias M.C."/>
            <person name="Ball S.G."/>
            <person name="Gile G.H."/>
            <person name="Hirakawa Y."/>
            <person name="Hopkins J.F."/>
            <person name="Kuo A."/>
            <person name="Rensing S.A."/>
            <person name="Schmutz J."/>
            <person name="Symeonidi A."/>
            <person name="Elias M."/>
            <person name="Eveleigh R.J."/>
            <person name="Herman E.K."/>
            <person name="Klute M.J."/>
            <person name="Nakayama T."/>
            <person name="Obornik M."/>
            <person name="Reyes-Prieto A."/>
            <person name="Armbrust E.V."/>
            <person name="Aves S.J."/>
            <person name="Beiko R.G."/>
            <person name="Coutinho P."/>
            <person name="Dacks J.B."/>
            <person name="Durnford D.G."/>
            <person name="Fast N.M."/>
            <person name="Green B.R."/>
            <person name="Grisdale C.J."/>
            <person name="Hempel F."/>
            <person name="Henrissat B."/>
            <person name="Hoppner M.P."/>
            <person name="Ishida K."/>
            <person name="Kim E."/>
            <person name="Koreny L."/>
            <person name="Kroth P.G."/>
            <person name="Liu Y."/>
            <person name="Malik S.B."/>
            <person name="Maier U.G."/>
            <person name="McRose D."/>
            <person name="Mock T."/>
            <person name="Neilson J.A."/>
            <person name="Onodera N.T."/>
            <person name="Poole A.M."/>
            <person name="Pritham E.J."/>
            <person name="Richards T.A."/>
            <person name="Rocap G."/>
            <person name="Roy S.W."/>
            <person name="Sarai C."/>
            <person name="Schaack S."/>
            <person name="Shirato S."/>
            <person name="Slamovits C.H."/>
            <person name="Spencer D.F."/>
            <person name="Suzuki S."/>
            <person name="Worden A.Z."/>
            <person name="Zauner S."/>
            <person name="Barry K."/>
            <person name="Bell C."/>
            <person name="Bharti A.K."/>
            <person name="Crow J.A."/>
            <person name="Grimwood J."/>
            <person name="Kramer R."/>
            <person name="Lindquist E."/>
            <person name="Lucas S."/>
            <person name="Salamov A."/>
            <person name="McFadden G.I."/>
            <person name="Lane C.E."/>
            <person name="Keeling P.J."/>
            <person name="Gray M.W."/>
            <person name="Grigoriev I.V."/>
            <person name="Archibald J.M."/>
        </authorList>
    </citation>
    <scope>NUCLEOTIDE SEQUENCE</scope>
    <source>
        <strain evidence="2 4">CCMP2712</strain>
    </source>
</reference>
<dbReference type="EnsemblProtists" id="EKX37615">
    <property type="protein sequence ID" value="EKX37615"/>
    <property type="gene ID" value="GUITHDRAFT_144887"/>
</dbReference>
<evidence type="ECO:0008006" key="5">
    <source>
        <dbReference type="Google" id="ProtNLM"/>
    </source>
</evidence>
<dbReference type="AlphaFoldDB" id="L1IP70"/>
<dbReference type="KEGG" id="gtt:GUITHDRAFT_144887"/>
<dbReference type="EMBL" id="JH993057">
    <property type="protein sequence ID" value="EKX37615.1"/>
    <property type="molecule type" value="Genomic_DNA"/>
</dbReference>
<dbReference type="HOGENOM" id="CLU_1380440_0_0_1"/>
<protein>
    <recommendedName>
        <fullName evidence="5">PAS domain-containing protein</fullName>
    </recommendedName>
</protein>
<proteinExistence type="predicted"/>
<dbReference type="SUPFAM" id="SSF55785">
    <property type="entry name" value="PYP-like sensor domain (PAS domain)"/>
    <property type="match status" value="1"/>
</dbReference>
<evidence type="ECO:0000313" key="4">
    <source>
        <dbReference type="Proteomes" id="UP000011087"/>
    </source>
</evidence>
<evidence type="ECO:0000313" key="2">
    <source>
        <dbReference type="EMBL" id="EKX37615.1"/>
    </source>
</evidence>
<reference evidence="3" key="3">
    <citation type="submission" date="2015-06" db="UniProtKB">
        <authorList>
            <consortium name="EnsemblProtists"/>
        </authorList>
    </citation>
    <scope>IDENTIFICATION</scope>
</reference>
<dbReference type="Gene3D" id="3.30.450.20">
    <property type="entry name" value="PAS domain"/>
    <property type="match status" value="1"/>
</dbReference>
<dbReference type="InterPro" id="IPR035965">
    <property type="entry name" value="PAS-like_dom_sf"/>
</dbReference>
<evidence type="ECO:0000256" key="1">
    <source>
        <dbReference type="SAM" id="MobiDB-lite"/>
    </source>
</evidence>
<name>L1IP70_GUITC</name>
<evidence type="ECO:0000313" key="3">
    <source>
        <dbReference type="EnsemblProtists" id="EKX37615"/>
    </source>
</evidence>
<reference evidence="4" key="2">
    <citation type="submission" date="2012-11" db="EMBL/GenBank/DDBJ databases">
        <authorList>
            <person name="Kuo A."/>
            <person name="Curtis B.A."/>
            <person name="Tanifuji G."/>
            <person name="Burki F."/>
            <person name="Gruber A."/>
            <person name="Irimia M."/>
            <person name="Maruyama S."/>
            <person name="Arias M.C."/>
            <person name="Ball S.G."/>
            <person name="Gile G.H."/>
            <person name="Hirakawa Y."/>
            <person name="Hopkins J.F."/>
            <person name="Rensing S.A."/>
            <person name="Schmutz J."/>
            <person name="Symeonidi A."/>
            <person name="Elias M."/>
            <person name="Eveleigh R.J."/>
            <person name="Herman E.K."/>
            <person name="Klute M.J."/>
            <person name="Nakayama T."/>
            <person name="Obornik M."/>
            <person name="Reyes-Prieto A."/>
            <person name="Armbrust E.V."/>
            <person name="Aves S.J."/>
            <person name="Beiko R.G."/>
            <person name="Coutinho P."/>
            <person name="Dacks J.B."/>
            <person name="Durnford D.G."/>
            <person name="Fast N.M."/>
            <person name="Green B.R."/>
            <person name="Grisdale C."/>
            <person name="Hempe F."/>
            <person name="Henrissat B."/>
            <person name="Hoppner M.P."/>
            <person name="Ishida K.-I."/>
            <person name="Kim E."/>
            <person name="Koreny L."/>
            <person name="Kroth P.G."/>
            <person name="Liu Y."/>
            <person name="Malik S.-B."/>
            <person name="Maier U.G."/>
            <person name="McRose D."/>
            <person name="Mock T."/>
            <person name="Neilson J.A."/>
            <person name="Onodera N.T."/>
            <person name="Poole A.M."/>
            <person name="Pritham E.J."/>
            <person name="Richards T.A."/>
            <person name="Rocap G."/>
            <person name="Roy S.W."/>
            <person name="Sarai C."/>
            <person name="Schaack S."/>
            <person name="Shirato S."/>
            <person name="Slamovits C.H."/>
            <person name="Spencer D.F."/>
            <person name="Suzuki S."/>
            <person name="Worden A.Z."/>
            <person name="Zauner S."/>
            <person name="Barry K."/>
            <person name="Bell C."/>
            <person name="Bharti A.K."/>
            <person name="Crow J.A."/>
            <person name="Grimwood J."/>
            <person name="Kramer R."/>
            <person name="Lindquist E."/>
            <person name="Lucas S."/>
            <person name="Salamov A."/>
            <person name="McFadden G.I."/>
            <person name="Lane C.E."/>
            <person name="Keeling P.J."/>
            <person name="Gray M.W."/>
            <person name="Grigoriev I.V."/>
            <person name="Archibald J.M."/>
        </authorList>
    </citation>
    <scope>NUCLEOTIDE SEQUENCE</scope>
    <source>
        <strain evidence="4">CCMP2712</strain>
    </source>
</reference>